<feature type="transmembrane region" description="Helical" evidence="1">
    <location>
        <begin position="52"/>
        <end position="77"/>
    </location>
</feature>
<evidence type="ECO:0000256" key="1">
    <source>
        <dbReference type="SAM" id="Phobius"/>
    </source>
</evidence>
<accession>A0A2V5J7Y5</accession>
<dbReference type="AlphaFoldDB" id="A0A2V5J7Y5"/>
<keyword evidence="1" id="KW-1133">Transmembrane helix</keyword>
<dbReference type="Proteomes" id="UP000248817">
    <property type="component" value="Unassembled WGS sequence"/>
</dbReference>
<feature type="transmembrane region" description="Helical" evidence="1">
    <location>
        <begin position="12"/>
        <end position="32"/>
    </location>
</feature>
<evidence type="ECO:0000313" key="2">
    <source>
        <dbReference type="EMBL" id="PYI34137.1"/>
    </source>
</evidence>
<dbReference type="EMBL" id="KZ825478">
    <property type="protein sequence ID" value="PYI34137.1"/>
    <property type="molecule type" value="Genomic_DNA"/>
</dbReference>
<reference evidence="2 3" key="1">
    <citation type="submission" date="2018-02" db="EMBL/GenBank/DDBJ databases">
        <title>The genomes of Aspergillus section Nigri reveals drivers in fungal speciation.</title>
        <authorList>
            <consortium name="DOE Joint Genome Institute"/>
            <person name="Vesth T.C."/>
            <person name="Nybo J."/>
            <person name="Theobald S."/>
            <person name="Brandl J."/>
            <person name="Frisvad J.C."/>
            <person name="Nielsen K.F."/>
            <person name="Lyhne E.K."/>
            <person name="Kogle M.E."/>
            <person name="Kuo A."/>
            <person name="Riley R."/>
            <person name="Clum A."/>
            <person name="Nolan M."/>
            <person name="Lipzen A."/>
            <person name="Salamov A."/>
            <person name="Henrissat B."/>
            <person name="Wiebenga A."/>
            <person name="De vries R.P."/>
            <person name="Grigoriev I.V."/>
            <person name="Mortensen U.H."/>
            <person name="Andersen M.R."/>
            <person name="Baker S.E."/>
        </authorList>
    </citation>
    <scope>NUCLEOTIDE SEQUENCE [LARGE SCALE GENOMIC DNA]</scope>
    <source>
        <strain evidence="2 3">CBS 114.80</strain>
    </source>
</reference>
<keyword evidence="3" id="KW-1185">Reference proteome</keyword>
<proteinExistence type="predicted"/>
<sequence length="78" mass="8764">MYNQSPRLGKNLLLFPFSLDSVCSFSVHFILIPGGPFVSLPPLFASYSPPSFRGLCYFLFPVPFFWGVLSPFASWIVV</sequence>
<organism evidence="2 3">
    <name type="scientific">Aspergillus indologenus CBS 114.80</name>
    <dbReference type="NCBI Taxonomy" id="1450541"/>
    <lineage>
        <taxon>Eukaryota</taxon>
        <taxon>Fungi</taxon>
        <taxon>Dikarya</taxon>
        <taxon>Ascomycota</taxon>
        <taxon>Pezizomycotina</taxon>
        <taxon>Eurotiomycetes</taxon>
        <taxon>Eurotiomycetidae</taxon>
        <taxon>Eurotiales</taxon>
        <taxon>Aspergillaceae</taxon>
        <taxon>Aspergillus</taxon>
        <taxon>Aspergillus subgen. Circumdati</taxon>
    </lineage>
</organism>
<evidence type="ECO:0000313" key="3">
    <source>
        <dbReference type="Proteomes" id="UP000248817"/>
    </source>
</evidence>
<protein>
    <submittedName>
        <fullName evidence="2">Uncharacterized protein</fullName>
    </submittedName>
</protein>
<gene>
    <name evidence="2" type="ORF">BP00DRAFT_83646</name>
</gene>
<name>A0A2V5J7Y5_9EURO</name>
<keyword evidence="1" id="KW-0812">Transmembrane</keyword>
<keyword evidence="1" id="KW-0472">Membrane</keyword>